<dbReference type="SUPFAM" id="SSF47986">
    <property type="entry name" value="DEATH domain"/>
    <property type="match status" value="1"/>
</dbReference>
<evidence type="ECO:0000313" key="2">
    <source>
        <dbReference type="Ensembl" id="ENSCSEP00000032508.1"/>
    </source>
</evidence>
<keyword evidence="3" id="KW-1185">Reference proteome</keyword>
<dbReference type="CDD" id="cd08321">
    <property type="entry name" value="Pyrin_ASC-like"/>
    <property type="match status" value="1"/>
</dbReference>
<dbReference type="SMART" id="SM01289">
    <property type="entry name" value="PYRIN"/>
    <property type="match status" value="1"/>
</dbReference>
<reference evidence="2 3" key="1">
    <citation type="journal article" date="2014" name="Nat. Genet.">
        <title>Whole-genome sequence of a flatfish provides insights into ZW sex chromosome evolution and adaptation to a benthic lifestyle.</title>
        <authorList>
            <person name="Chen S."/>
            <person name="Zhang G."/>
            <person name="Shao C."/>
            <person name="Huang Q."/>
            <person name="Liu G."/>
            <person name="Zhang P."/>
            <person name="Song W."/>
            <person name="An N."/>
            <person name="Chalopin D."/>
            <person name="Volff J.N."/>
            <person name="Hong Y."/>
            <person name="Li Q."/>
            <person name="Sha Z."/>
            <person name="Zhou H."/>
            <person name="Xie M."/>
            <person name="Yu Q."/>
            <person name="Liu Y."/>
            <person name="Xiang H."/>
            <person name="Wang N."/>
            <person name="Wu K."/>
            <person name="Yang C."/>
            <person name="Zhou Q."/>
            <person name="Liao X."/>
            <person name="Yang L."/>
            <person name="Hu Q."/>
            <person name="Zhang J."/>
            <person name="Meng L."/>
            <person name="Jin L."/>
            <person name="Tian Y."/>
            <person name="Lian J."/>
            <person name="Yang J."/>
            <person name="Miao G."/>
            <person name="Liu S."/>
            <person name="Liang Z."/>
            <person name="Yan F."/>
            <person name="Li Y."/>
            <person name="Sun B."/>
            <person name="Zhang H."/>
            <person name="Zhang J."/>
            <person name="Zhu Y."/>
            <person name="Du M."/>
            <person name="Zhao Y."/>
            <person name="Schartl M."/>
            <person name="Tang Q."/>
            <person name="Wang J."/>
        </authorList>
    </citation>
    <scope>NUCLEOTIDE SEQUENCE</scope>
</reference>
<dbReference type="Gene3D" id="1.10.533.10">
    <property type="entry name" value="Death Domain, Fas"/>
    <property type="match status" value="1"/>
</dbReference>
<dbReference type="FunCoup" id="A0A3P8WYM2">
    <property type="interactions" value="1"/>
</dbReference>
<dbReference type="Ensembl" id="ENSCSET00000032929.1">
    <property type="protein sequence ID" value="ENSCSEP00000032508.1"/>
    <property type="gene ID" value="ENSCSEG00000020868.1"/>
</dbReference>
<name>A0A3P8WYM2_CYNSE</name>
<dbReference type="InParanoid" id="A0A3P8WYM2"/>
<dbReference type="PROSITE" id="PS50824">
    <property type="entry name" value="DAPIN"/>
    <property type="match status" value="1"/>
</dbReference>
<protein>
    <recommendedName>
        <fullName evidence="1">Pyrin domain-containing protein</fullName>
    </recommendedName>
</protein>
<dbReference type="Pfam" id="PF02758">
    <property type="entry name" value="PYRIN"/>
    <property type="match status" value="1"/>
</dbReference>
<feature type="domain" description="Pyrin" evidence="1">
    <location>
        <begin position="2"/>
        <end position="76"/>
    </location>
</feature>
<dbReference type="InterPro" id="IPR011029">
    <property type="entry name" value="DEATH-like_dom_sf"/>
</dbReference>
<proteinExistence type="predicted"/>
<evidence type="ECO:0000259" key="1">
    <source>
        <dbReference type="PROSITE" id="PS50824"/>
    </source>
</evidence>
<dbReference type="GeneTree" id="ENSGT00940000173625"/>
<dbReference type="AlphaFoldDB" id="A0A3P8WYM2"/>
<dbReference type="InterPro" id="IPR004020">
    <property type="entry name" value="DAPIN"/>
</dbReference>
<sequence length="94" mass="10713">MMVVPELLLEVLEDLINDDFKTFKFYLSIRVLEGCKPIPKYYLENASRIETVSLVTDRYGEETAVDVTVEILHKMGQNNAQEPNLAHSVLIFGP</sequence>
<reference evidence="2" key="3">
    <citation type="submission" date="2025-09" db="UniProtKB">
        <authorList>
            <consortium name="Ensembl"/>
        </authorList>
    </citation>
    <scope>IDENTIFICATION</scope>
</reference>
<dbReference type="Proteomes" id="UP000265120">
    <property type="component" value="Chromosome 9"/>
</dbReference>
<organism evidence="2 3">
    <name type="scientific">Cynoglossus semilaevis</name>
    <name type="common">Tongue sole</name>
    <dbReference type="NCBI Taxonomy" id="244447"/>
    <lineage>
        <taxon>Eukaryota</taxon>
        <taxon>Metazoa</taxon>
        <taxon>Chordata</taxon>
        <taxon>Craniata</taxon>
        <taxon>Vertebrata</taxon>
        <taxon>Euteleostomi</taxon>
        <taxon>Actinopterygii</taxon>
        <taxon>Neopterygii</taxon>
        <taxon>Teleostei</taxon>
        <taxon>Neoteleostei</taxon>
        <taxon>Acanthomorphata</taxon>
        <taxon>Carangaria</taxon>
        <taxon>Pleuronectiformes</taxon>
        <taxon>Pleuronectoidei</taxon>
        <taxon>Cynoglossidae</taxon>
        <taxon>Cynoglossinae</taxon>
        <taxon>Cynoglossus</taxon>
    </lineage>
</organism>
<dbReference type="OMA" id="SCMIDSY"/>
<reference evidence="2" key="2">
    <citation type="submission" date="2025-08" db="UniProtKB">
        <authorList>
            <consortium name="Ensembl"/>
        </authorList>
    </citation>
    <scope>IDENTIFICATION</scope>
</reference>
<evidence type="ECO:0000313" key="3">
    <source>
        <dbReference type="Proteomes" id="UP000265120"/>
    </source>
</evidence>
<accession>A0A3P8WYM2</accession>